<dbReference type="OrthoDB" id="9813903at2"/>
<feature type="transmembrane region" description="Helical" evidence="3">
    <location>
        <begin position="359"/>
        <end position="379"/>
    </location>
</feature>
<dbReference type="RefSeq" id="WP_149486992.1">
    <property type="nucleotide sequence ID" value="NZ_CP036150.1"/>
</dbReference>
<protein>
    <recommendedName>
        <fullName evidence="1">diguanylate cyclase</fullName>
        <ecNumber evidence="1">2.7.7.65</ecNumber>
    </recommendedName>
</protein>
<name>A0A5C1QLI4_9SPIO</name>
<dbReference type="SUPFAM" id="SSF55073">
    <property type="entry name" value="Nucleotide cyclase"/>
    <property type="match status" value="2"/>
</dbReference>
<dbReference type="GO" id="GO:0052621">
    <property type="term" value="F:diguanylate cyclase activity"/>
    <property type="evidence" value="ECO:0007669"/>
    <property type="project" value="UniProtKB-EC"/>
</dbReference>
<keyword evidence="6" id="KW-1185">Reference proteome</keyword>
<dbReference type="PANTHER" id="PTHR45138">
    <property type="entry name" value="REGULATORY COMPONENTS OF SENSORY TRANSDUCTION SYSTEM"/>
    <property type="match status" value="1"/>
</dbReference>
<dbReference type="GO" id="GO:1902201">
    <property type="term" value="P:negative regulation of bacterial-type flagellum-dependent cell motility"/>
    <property type="evidence" value="ECO:0007669"/>
    <property type="project" value="TreeGrafter"/>
</dbReference>
<dbReference type="GO" id="GO:0005886">
    <property type="term" value="C:plasma membrane"/>
    <property type="evidence" value="ECO:0007669"/>
    <property type="project" value="TreeGrafter"/>
</dbReference>
<organism evidence="5 6">
    <name type="scientific">Oceanispirochaeta crateris</name>
    <dbReference type="NCBI Taxonomy" id="2518645"/>
    <lineage>
        <taxon>Bacteria</taxon>
        <taxon>Pseudomonadati</taxon>
        <taxon>Spirochaetota</taxon>
        <taxon>Spirochaetia</taxon>
        <taxon>Spirochaetales</taxon>
        <taxon>Spirochaetaceae</taxon>
        <taxon>Oceanispirochaeta</taxon>
    </lineage>
</organism>
<keyword evidence="3" id="KW-0812">Transmembrane</keyword>
<keyword evidence="3" id="KW-0472">Membrane</keyword>
<evidence type="ECO:0000313" key="6">
    <source>
        <dbReference type="Proteomes" id="UP000324209"/>
    </source>
</evidence>
<dbReference type="Proteomes" id="UP000324209">
    <property type="component" value="Chromosome"/>
</dbReference>
<evidence type="ECO:0000313" key="5">
    <source>
        <dbReference type="EMBL" id="QEN08913.1"/>
    </source>
</evidence>
<dbReference type="EMBL" id="CP036150">
    <property type="protein sequence ID" value="QEN08913.1"/>
    <property type="molecule type" value="Genomic_DNA"/>
</dbReference>
<dbReference type="CDD" id="cd18773">
    <property type="entry name" value="PDC1_HK_sensor"/>
    <property type="match status" value="1"/>
</dbReference>
<dbReference type="KEGG" id="ock:EXM22_13265"/>
<evidence type="ECO:0000256" key="1">
    <source>
        <dbReference type="ARBA" id="ARBA00012528"/>
    </source>
</evidence>
<dbReference type="CDD" id="cd01949">
    <property type="entry name" value="GGDEF"/>
    <property type="match status" value="2"/>
</dbReference>
<reference evidence="5 6" key="1">
    <citation type="submission" date="2019-02" db="EMBL/GenBank/DDBJ databases">
        <title>Complete Genome Sequence and Methylome Analysis of free living Spirochaetas.</title>
        <authorList>
            <person name="Fomenkov A."/>
            <person name="Dubinina G."/>
            <person name="Leshcheva N."/>
            <person name="Mikheeva N."/>
            <person name="Grabovich M."/>
            <person name="Vincze T."/>
            <person name="Roberts R.J."/>
        </authorList>
    </citation>
    <scope>NUCLEOTIDE SEQUENCE [LARGE SCALE GENOMIC DNA]</scope>
    <source>
        <strain evidence="5 6">K2</strain>
    </source>
</reference>
<dbReference type="Pfam" id="PF00990">
    <property type="entry name" value="GGDEF"/>
    <property type="match status" value="2"/>
</dbReference>
<feature type="transmembrane region" description="Helical" evidence="3">
    <location>
        <begin position="15"/>
        <end position="40"/>
    </location>
</feature>
<evidence type="ECO:0000256" key="2">
    <source>
        <dbReference type="ARBA" id="ARBA00034247"/>
    </source>
</evidence>
<dbReference type="AlphaFoldDB" id="A0A5C1QLI4"/>
<sequence length="883" mass="100262">MIWNILKFRIDRKSILFRVTVLVVILVIIQSSVLLGFPYFGGVMGQAIDNTMRSFMDKTQNRNAYLKGEMKNSWSQVAPYMQRISNKLPTEQVDDSFFESVFDDLVGMLRATKTSGAFILLDREGSESPALYLRDYEPRLNDFSNKDLYMILGSSAIAKEKKIPLDRFWKNRMEYTSENKDFFDIPYSKASLTFNTELLGYWSTPFTLFQNDMQILTYSMPLFDSNRKLRGIIGVEISVNYFSKFLPSNDLHDKDSLGYLIGYHGEGTQSIKPVLMVGALQKRMINQKEDLNLLEVDKDRNIFSIENTNSEETIYACIDQIGLYKVNTPFENESWYLIGMMREDHLLSYINKIKSILEISILASIIMAIFGGIVISYFFTKPIARLAKRVGDREHDKSVELLATGFTEIDGLLGAIESANVRLTESAVRLSKIIDLTDFPIGAFEIRDDSDRIFVTEQFQTILELDDHRLNRMIQKKDLFTEYLSHLMKSPVRDEDSVYKMDLDHDKYIRIKIVEEDKSTIGVIVVVSDEILGKNLIKEERDYDPLTKLLNRKAVQLKIEKTLAQADPKKITALIMFDLDNLKIINDSFGHKWGDSYIKSAAAALSGIGNSSHILGRRSGDEFVLLLHGFSSREAILTAMNDFYASLDQHQITYPDGSLKALSISGGLLWVDRVSLDYEELLHQADQLLYAAKNNKKGFYIEGHIDHQVELLSIRDSLTGLYNQAFLKELLDKEIARSQRDKSYLTIFMADVDLFKLFNERLGMHQGDTCLIEIASVLNASVNRPNDIIARFGDDEYCMVLPGVLPDGALKIGYNIIEAVENKKISHEASPLGVVSLTLGFVSLIPTGDHDSHELILKAEQALLNAKTKGLKSIQEYLISSTS</sequence>
<dbReference type="Gene3D" id="3.30.70.270">
    <property type="match status" value="2"/>
</dbReference>
<evidence type="ECO:0000256" key="3">
    <source>
        <dbReference type="SAM" id="Phobius"/>
    </source>
</evidence>
<dbReference type="SMART" id="SM00267">
    <property type="entry name" value="GGDEF"/>
    <property type="match status" value="2"/>
</dbReference>
<dbReference type="EC" id="2.7.7.65" evidence="1"/>
<dbReference type="InterPro" id="IPR050469">
    <property type="entry name" value="Diguanylate_Cyclase"/>
</dbReference>
<feature type="domain" description="GGDEF" evidence="4">
    <location>
        <begin position="743"/>
        <end position="879"/>
    </location>
</feature>
<accession>A0A5C1QLI4</accession>
<proteinExistence type="predicted"/>
<gene>
    <name evidence="5" type="ORF">EXM22_13265</name>
</gene>
<evidence type="ECO:0000259" key="4">
    <source>
        <dbReference type="PROSITE" id="PS50887"/>
    </source>
</evidence>
<dbReference type="PROSITE" id="PS50887">
    <property type="entry name" value="GGDEF"/>
    <property type="match status" value="2"/>
</dbReference>
<dbReference type="PANTHER" id="PTHR45138:SF9">
    <property type="entry name" value="DIGUANYLATE CYCLASE DGCM-RELATED"/>
    <property type="match status" value="1"/>
</dbReference>
<dbReference type="InterPro" id="IPR043128">
    <property type="entry name" value="Rev_trsase/Diguanyl_cyclase"/>
</dbReference>
<dbReference type="InterPro" id="IPR029787">
    <property type="entry name" value="Nucleotide_cyclase"/>
</dbReference>
<dbReference type="GO" id="GO:0043709">
    <property type="term" value="P:cell adhesion involved in single-species biofilm formation"/>
    <property type="evidence" value="ECO:0007669"/>
    <property type="project" value="TreeGrafter"/>
</dbReference>
<dbReference type="InterPro" id="IPR000160">
    <property type="entry name" value="GGDEF_dom"/>
</dbReference>
<dbReference type="NCBIfam" id="TIGR00254">
    <property type="entry name" value="GGDEF"/>
    <property type="match status" value="2"/>
</dbReference>
<keyword evidence="3" id="KW-1133">Transmembrane helix</keyword>
<comment type="catalytic activity">
    <reaction evidence="2">
        <text>2 GTP = 3',3'-c-di-GMP + 2 diphosphate</text>
        <dbReference type="Rhea" id="RHEA:24898"/>
        <dbReference type="ChEBI" id="CHEBI:33019"/>
        <dbReference type="ChEBI" id="CHEBI:37565"/>
        <dbReference type="ChEBI" id="CHEBI:58805"/>
        <dbReference type="EC" id="2.7.7.65"/>
    </reaction>
</comment>
<feature type="domain" description="GGDEF" evidence="4">
    <location>
        <begin position="570"/>
        <end position="702"/>
    </location>
</feature>